<comment type="caution">
    <text evidence="6">The sequence shown here is derived from an EMBL/GenBank/DDBJ whole genome shotgun (WGS) entry which is preliminary data.</text>
</comment>
<sequence length="445" mass="48375">MTEQYDYDVLFIGGGHAAFDGAGPLAASGKKVALVTDDKLGGTCTNRGCNAKIALDEPVAVKRMVERIHGQLQGEVQIDWPAVVAHKQAIIKDLPQATENKLKSAGVTIIKQRAKLLDPQRVQVADGTIYSAAKIVVATGQRPNRLAIPGDELAHDSSEFMDLTAMPQSIAILGAGYISYEFATIANAVGAKVTVFMHGDQGLRNFYQPYVKQVTADLTKRGVTFIPNAAVSALKRAGNGYRVFYGDDQSATVEWVLDATGRVPNVEDLGLAELGVKYTKHGIQVDDHLQTSIPNVYAAGDVVDKVQPKLTPTATYESYYLYRLFSGQTTDPLVYPPIPTTVYTSPRIAQVGVSPSQTEGTKLKVIENHIPDDWYRQIDSETMGDRALVFNQNQQLVGVTEVSDKAEDAVNTYLPALIYGSSGTEMWEFAHIFPSVGASAWHKIR</sequence>
<name>A0A401ISD2_9LACO</name>
<dbReference type="SUPFAM" id="SSF55424">
    <property type="entry name" value="FAD/NAD-linked reductases, dimerisation (C-terminal) domain"/>
    <property type="match status" value="1"/>
</dbReference>
<evidence type="ECO:0000313" key="7">
    <source>
        <dbReference type="Proteomes" id="UP000286848"/>
    </source>
</evidence>
<dbReference type="InterPro" id="IPR036188">
    <property type="entry name" value="FAD/NAD-bd_sf"/>
</dbReference>
<dbReference type="GO" id="GO:0016491">
    <property type="term" value="F:oxidoreductase activity"/>
    <property type="evidence" value="ECO:0007669"/>
    <property type="project" value="InterPro"/>
</dbReference>
<dbReference type="InterPro" id="IPR016156">
    <property type="entry name" value="FAD/NAD-linked_Rdtase_dimer_sf"/>
</dbReference>
<dbReference type="SUPFAM" id="SSF51905">
    <property type="entry name" value="FAD/NAD(P)-binding domain"/>
    <property type="match status" value="1"/>
</dbReference>
<evidence type="ECO:0000256" key="1">
    <source>
        <dbReference type="ARBA" id="ARBA00001974"/>
    </source>
</evidence>
<dbReference type="PRINTS" id="PR00411">
    <property type="entry name" value="PNDRDTASEI"/>
</dbReference>
<dbReference type="PANTHER" id="PTHR43014:SF5">
    <property type="entry name" value="GLUTATHIONE REDUCTASE (NADPH)"/>
    <property type="match status" value="1"/>
</dbReference>
<dbReference type="RefSeq" id="WP_124975838.1">
    <property type="nucleotide sequence ID" value="NZ_BFFP01000011.1"/>
</dbReference>
<accession>A0A401ISD2</accession>
<reference evidence="6 7" key="1">
    <citation type="journal article" date="2019" name="Int. J. Syst. Evol. Microbiol.">
        <title>Lactobacillus salitolerans sp. nov., a novel lactic acid bacterium isolated from spent mushroom substrates.</title>
        <authorList>
            <person name="Tohno M."/>
            <person name="Tanizawa Y."/>
            <person name="Kojima Y."/>
            <person name="Sakamoto M."/>
            <person name="Nakamura Y."/>
            <person name="Ohkuma M."/>
            <person name="Kobayashi H."/>
        </authorList>
    </citation>
    <scope>NUCLEOTIDE SEQUENCE [LARGE SCALE GENOMIC DNA]</scope>
    <source>
        <strain evidence="6 7">YK43</strain>
    </source>
</reference>
<dbReference type="InterPro" id="IPR004099">
    <property type="entry name" value="Pyr_nucl-diS_OxRdtase_dimer"/>
</dbReference>
<dbReference type="PRINTS" id="PR00368">
    <property type="entry name" value="FADPNR"/>
</dbReference>
<keyword evidence="3" id="KW-0274">FAD</keyword>
<evidence type="ECO:0000259" key="5">
    <source>
        <dbReference type="Pfam" id="PF07992"/>
    </source>
</evidence>
<dbReference type="Proteomes" id="UP000286848">
    <property type="component" value="Unassembled WGS sequence"/>
</dbReference>
<evidence type="ECO:0000256" key="3">
    <source>
        <dbReference type="ARBA" id="ARBA00022827"/>
    </source>
</evidence>
<feature type="domain" description="FAD/NAD(P)-binding" evidence="5">
    <location>
        <begin position="7"/>
        <end position="316"/>
    </location>
</feature>
<organism evidence="6 7">
    <name type="scientific">Ligilactobacillus salitolerans</name>
    <dbReference type="NCBI Taxonomy" id="1808352"/>
    <lineage>
        <taxon>Bacteria</taxon>
        <taxon>Bacillati</taxon>
        <taxon>Bacillota</taxon>
        <taxon>Bacilli</taxon>
        <taxon>Lactobacillales</taxon>
        <taxon>Lactobacillaceae</taxon>
        <taxon>Ligilactobacillus</taxon>
    </lineage>
</organism>
<dbReference type="EMBL" id="BFFP01000011">
    <property type="protein sequence ID" value="GBG94438.1"/>
    <property type="molecule type" value="Genomic_DNA"/>
</dbReference>
<evidence type="ECO:0000259" key="4">
    <source>
        <dbReference type="Pfam" id="PF02852"/>
    </source>
</evidence>
<feature type="domain" description="Pyridine nucleotide-disulphide oxidoreductase dimerisation" evidence="4">
    <location>
        <begin position="338"/>
        <end position="437"/>
    </location>
</feature>
<dbReference type="Pfam" id="PF07992">
    <property type="entry name" value="Pyr_redox_2"/>
    <property type="match status" value="1"/>
</dbReference>
<protein>
    <submittedName>
        <fullName evidence="6">Glutathione reductase</fullName>
    </submittedName>
</protein>
<dbReference type="InterPro" id="IPR023753">
    <property type="entry name" value="FAD/NAD-binding_dom"/>
</dbReference>
<dbReference type="AlphaFoldDB" id="A0A401ISD2"/>
<proteinExistence type="predicted"/>
<dbReference type="Gene3D" id="3.50.50.60">
    <property type="entry name" value="FAD/NAD(P)-binding domain"/>
    <property type="match status" value="1"/>
</dbReference>
<dbReference type="OrthoDB" id="9800167at2"/>
<keyword evidence="2" id="KW-0285">Flavoprotein</keyword>
<dbReference type="Pfam" id="PF02852">
    <property type="entry name" value="Pyr_redox_dim"/>
    <property type="match status" value="1"/>
</dbReference>
<keyword evidence="7" id="KW-1185">Reference proteome</keyword>
<comment type="cofactor">
    <cofactor evidence="1">
        <name>FAD</name>
        <dbReference type="ChEBI" id="CHEBI:57692"/>
    </cofactor>
</comment>
<evidence type="ECO:0000313" key="6">
    <source>
        <dbReference type="EMBL" id="GBG94438.1"/>
    </source>
</evidence>
<dbReference type="PANTHER" id="PTHR43014">
    <property type="entry name" value="MERCURIC REDUCTASE"/>
    <property type="match status" value="1"/>
</dbReference>
<gene>
    <name evidence="6" type="primary">gor</name>
    <name evidence="6" type="ORF">LFYK43_08970</name>
</gene>
<evidence type="ECO:0000256" key="2">
    <source>
        <dbReference type="ARBA" id="ARBA00022630"/>
    </source>
</evidence>